<comment type="caution">
    <text evidence="1">The sequence shown here is derived from an EMBL/GenBank/DDBJ whole genome shotgun (WGS) entry which is preliminary data.</text>
</comment>
<organism evidence="1 2">
    <name type="scientific">Catharanthus roseus</name>
    <name type="common">Madagascar periwinkle</name>
    <name type="synonym">Vinca rosea</name>
    <dbReference type="NCBI Taxonomy" id="4058"/>
    <lineage>
        <taxon>Eukaryota</taxon>
        <taxon>Viridiplantae</taxon>
        <taxon>Streptophyta</taxon>
        <taxon>Embryophyta</taxon>
        <taxon>Tracheophyta</taxon>
        <taxon>Spermatophyta</taxon>
        <taxon>Magnoliopsida</taxon>
        <taxon>eudicotyledons</taxon>
        <taxon>Gunneridae</taxon>
        <taxon>Pentapetalae</taxon>
        <taxon>asterids</taxon>
        <taxon>lamiids</taxon>
        <taxon>Gentianales</taxon>
        <taxon>Apocynaceae</taxon>
        <taxon>Rauvolfioideae</taxon>
        <taxon>Vinceae</taxon>
        <taxon>Catharanthinae</taxon>
        <taxon>Catharanthus</taxon>
    </lineage>
</organism>
<gene>
    <name evidence="1" type="ORF">M9H77_06954</name>
</gene>
<reference evidence="2" key="1">
    <citation type="journal article" date="2023" name="Nat. Plants">
        <title>Single-cell RNA sequencing provides a high-resolution roadmap for understanding the multicellular compartmentation of specialized metabolism.</title>
        <authorList>
            <person name="Sun S."/>
            <person name="Shen X."/>
            <person name="Li Y."/>
            <person name="Li Y."/>
            <person name="Wang S."/>
            <person name="Li R."/>
            <person name="Zhang H."/>
            <person name="Shen G."/>
            <person name="Guo B."/>
            <person name="Wei J."/>
            <person name="Xu J."/>
            <person name="St-Pierre B."/>
            <person name="Chen S."/>
            <person name="Sun C."/>
        </authorList>
    </citation>
    <scope>NUCLEOTIDE SEQUENCE [LARGE SCALE GENOMIC DNA]</scope>
</reference>
<accession>A0ACC0BTT1</accession>
<proteinExistence type="predicted"/>
<sequence>MEYNFSNLSWKRMRAKRKQEDYQSKLARDMHNFYHSGGNGFNAYGGNNHGNGNFTSKRHNRVGNFSPVPEIRLIAREKRDFPPRNQVLSNFDPSMIQDNPRVLK</sequence>
<evidence type="ECO:0000313" key="1">
    <source>
        <dbReference type="EMBL" id="KAI5676004.1"/>
    </source>
</evidence>
<evidence type="ECO:0000313" key="2">
    <source>
        <dbReference type="Proteomes" id="UP001060085"/>
    </source>
</evidence>
<name>A0ACC0BTT1_CATRO</name>
<dbReference type="Proteomes" id="UP001060085">
    <property type="component" value="Linkage Group LG02"/>
</dbReference>
<protein>
    <submittedName>
        <fullName evidence="1">Uncharacterized protein</fullName>
    </submittedName>
</protein>
<keyword evidence="2" id="KW-1185">Reference proteome</keyword>
<dbReference type="EMBL" id="CM044702">
    <property type="protein sequence ID" value="KAI5676004.1"/>
    <property type="molecule type" value="Genomic_DNA"/>
</dbReference>